<dbReference type="EMBL" id="JBHPON010000002">
    <property type="protein sequence ID" value="MFC6037091.1"/>
    <property type="molecule type" value="Genomic_DNA"/>
</dbReference>
<feature type="transmembrane region" description="Helical" evidence="1">
    <location>
        <begin position="12"/>
        <end position="33"/>
    </location>
</feature>
<reference evidence="2 3" key="1">
    <citation type="submission" date="2024-09" db="EMBL/GenBank/DDBJ databases">
        <authorList>
            <person name="Zhang Z.-H."/>
        </authorList>
    </citation>
    <scope>NUCLEOTIDE SEQUENCE [LARGE SCALE GENOMIC DNA]</scope>
    <source>
        <strain evidence="2 3">HHTR114</strain>
    </source>
</reference>
<dbReference type="PROSITE" id="PS51257">
    <property type="entry name" value="PROKAR_LIPOPROTEIN"/>
    <property type="match status" value="1"/>
</dbReference>
<dbReference type="InterPro" id="IPR025245">
    <property type="entry name" value="DUF4197"/>
</dbReference>
<keyword evidence="3" id="KW-1185">Reference proteome</keyword>
<name>A0ABW1L0Y4_9PROT</name>
<proteinExistence type="predicted"/>
<keyword evidence="1" id="KW-0812">Transmembrane</keyword>
<evidence type="ECO:0000313" key="3">
    <source>
        <dbReference type="Proteomes" id="UP001596116"/>
    </source>
</evidence>
<accession>A0ABW1L0Y4</accession>
<dbReference type="Pfam" id="PF13852">
    <property type="entry name" value="DUF4197"/>
    <property type="match status" value="1"/>
</dbReference>
<protein>
    <submittedName>
        <fullName evidence="2">DUF4197 domain-containing protein</fullName>
    </submittedName>
</protein>
<sequence>MTKDNSTPIKRRFFLMLGGAAVMTGCVTDGMVLPSIPGGAGGLTEADAAAGIRAALNNGVGSAISLIGVRDGFLRNPQIHIPLPGFLQDMQSSLSRLGLSGPLDTLETQLNRGAETAVPRARSIFVNAISSMSIRDAVGVVRGGENAATTYLKDRTFSPLTNLFTPIMSNALQETGAVKTLDSLDARLRSIPLAPRLGADAKTDLIRHGVQFGLDGMFLYIAKEEAAIRSNPAKRTSEILRRVFG</sequence>
<comment type="caution">
    <text evidence="2">The sequence shown here is derived from an EMBL/GenBank/DDBJ whole genome shotgun (WGS) entry which is preliminary data.</text>
</comment>
<keyword evidence="1" id="KW-1133">Transmembrane helix</keyword>
<keyword evidence="1" id="KW-0472">Membrane</keyword>
<evidence type="ECO:0000313" key="2">
    <source>
        <dbReference type="EMBL" id="MFC6037091.1"/>
    </source>
</evidence>
<dbReference type="Proteomes" id="UP001596116">
    <property type="component" value="Unassembled WGS sequence"/>
</dbReference>
<organism evidence="2 3">
    <name type="scientific">Hyphococcus aureus</name>
    <dbReference type="NCBI Taxonomy" id="2666033"/>
    <lineage>
        <taxon>Bacteria</taxon>
        <taxon>Pseudomonadati</taxon>
        <taxon>Pseudomonadota</taxon>
        <taxon>Alphaproteobacteria</taxon>
        <taxon>Parvularculales</taxon>
        <taxon>Parvularculaceae</taxon>
        <taxon>Hyphococcus</taxon>
    </lineage>
</organism>
<dbReference type="RefSeq" id="WP_379881664.1">
    <property type="nucleotide sequence ID" value="NZ_JBHPON010000002.1"/>
</dbReference>
<evidence type="ECO:0000256" key="1">
    <source>
        <dbReference type="SAM" id="Phobius"/>
    </source>
</evidence>
<gene>
    <name evidence="2" type="ORF">ACFMB1_16165</name>
</gene>